<accession>E8N5C0</accession>
<reference evidence="9 10" key="1">
    <citation type="submission" date="2010-12" db="EMBL/GenBank/DDBJ databases">
        <title>Whole genome sequence of Anaerolinea thermophila UNI-1.</title>
        <authorList>
            <person name="Narita-Yamada S."/>
            <person name="Kishi E."/>
            <person name="Watanabe Y."/>
            <person name="Takasaki K."/>
            <person name="Ankai A."/>
            <person name="Oguchi A."/>
            <person name="Fukui S."/>
            <person name="Takahashi M."/>
            <person name="Yashiro I."/>
            <person name="Hosoyama A."/>
            <person name="Sekiguchi Y."/>
            <person name="Hanada S."/>
            <person name="Fujita N."/>
        </authorList>
    </citation>
    <scope>NUCLEOTIDE SEQUENCE [LARGE SCALE GENOMIC DNA]</scope>
    <source>
        <strain evidence="10">DSM 14523 / JCM 11388 / NBRC 100420 / UNI-1</strain>
    </source>
</reference>
<dbReference type="InParanoid" id="E8N5C0"/>
<evidence type="ECO:0000259" key="8">
    <source>
        <dbReference type="PROSITE" id="PS50850"/>
    </source>
</evidence>
<feature type="transmembrane region" description="Helical" evidence="7">
    <location>
        <begin position="69"/>
        <end position="88"/>
    </location>
</feature>
<keyword evidence="5 7" id="KW-1133">Transmembrane helix</keyword>
<evidence type="ECO:0000256" key="7">
    <source>
        <dbReference type="SAM" id="Phobius"/>
    </source>
</evidence>
<feature type="transmembrane region" description="Helical" evidence="7">
    <location>
        <begin position="197"/>
        <end position="216"/>
    </location>
</feature>
<dbReference type="RefSeq" id="WP_013560014.1">
    <property type="nucleotide sequence ID" value="NC_014960.1"/>
</dbReference>
<dbReference type="HOGENOM" id="CLU_705239_0_0_0"/>
<keyword evidence="6 7" id="KW-0472">Membrane</keyword>
<sequence>MPTNILLVAISLFFWGIGEGLFSYFQPVYLQQLGASSVKIGVIYGALGIAMTIAQAPAGFLADKIGNRPVMWASWVLGSASAIVMAFAMTENVFIAGMLLYGLTSFVIAPMNAYITSVRENWSIERALTTTAIAFNLGMIVGPKLGGIIATASGIKSIYQYSAGLFIISTLIILFAKKPSETETHPETQKSPKLIANRKFFVLLTSIGISTFAMYLPQPLTPNFLSNEAGISIGDLGNLGTIASLGNVLMAMIFGGLKGPDGFLVGQILGMIFAFSFWQGQSVYAFALGYLFMGGFRLMRLMGLAFARTLVQANETGTAYGLIETANGLAAFFAPTVAGFLYQQSPKGMYLYTLILISVVFLINLVLRLTFLRPQSGTIVTSSTSVSENLR</sequence>
<dbReference type="AlphaFoldDB" id="E8N5C0"/>
<feature type="transmembrane region" description="Helical" evidence="7">
    <location>
        <begin position="349"/>
        <end position="367"/>
    </location>
</feature>
<feature type="transmembrane region" description="Helical" evidence="7">
    <location>
        <begin position="158"/>
        <end position="176"/>
    </location>
</feature>
<dbReference type="GO" id="GO:0005886">
    <property type="term" value="C:plasma membrane"/>
    <property type="evidence" value="ECO:0007669"/>
    <property type="project" value="UniProtKB-SubCell"/>
</dbReference>
<organism evidence="9 10">
    <name type="scientific">Anaerolinea thermophila (strain DSM 14523 / JCM 11388 / NBRC 100420 / UNI-1)</name>
    <dbReference type="NCBI Taxonomy" id="926569"/>
    <lineage>
        <taxon>Bacteria</taxon>
        <taxon>Bacillati</taxon>
        <taxon>Chloroflexota</taxon>
        <taxon>Anaerolineae</taxon>
        <taxon>Anaerolineales</taxon>
        <taxon>Anaerolineaceae</taxon>
        <taxon>Anaerolinea</taxon>
    </lineage>
</organism>
<feature type="transmembrane region" description="Helical" evidence="7">
    <location>
        <begin position="284"/>
        <end position="307"/>
    </location>
</feature>
<feature type="transmembrane region" description="Helical" evidence="7">
    <location>
        <begin position="42"/>
        <end position="62"/>
    </location>
</feature>
<keyword evidence="2" id="KW-0813">Transport</keyword>
<dbReference type="STRING" id="926569.ANT_16080"/>
<dbReference type="Gene3D" id="1.20.1250.20">
    <property type="entry name" value="MFS general substrate transporter like domains"/>
    <property type="match status" value="2"/>
</dbReference>
<keyword evidence="10" id="KW-1185">Reference proteome</keyword>
<evidence type="ECO:0000256" key="4">
    <source>
        <dbReference type="ARBA" id="ARBA00022692"/>
    </source>
</evidence>
<dbReference type="InterPro" id="IPR050171">
    <property type="entry name" value="MFS_Transporters"/>
</dbReference>
<evidence type="ECO:0000256" key="5">
    <source>
        <dbReference type="ARBA" id="ARBA00022989"/>
    </source>
</evidence>
<dbReference type="Proteomes" id="UP000008922">
    <property type="component" value="Chromosome"/>
</dbReference>
<feature type="transmembrane region" description="Helical" evidence="7">
    <location>
        <begin position="127"/>
        <end position="152"/>
    </location>
</feature>
<feature type="transmembrane region" description="Helical" evidence="7">
    <location>
        <begin position="236"/>
        <end position="255"/>
    </location>
</feature>
<feature type="transmembrane region" description="Helical" evidence="7">
    <location>
        <begin position="94"/>
        <end position="115"/>
    </location>
</feature>
<dbReference type="eggNOG" id="COG2814">
    <property type="taxonomic scope" value="Bacteria"/>
</dbReference>
<protein>
    <submittedName>
        <fullName evidence="9">Major facilitator superfamily transporter</fullName>
    </submittedName>
</protein>
<dbReference type="EMBL" id="AP012029">
    <property type="protein sequence ID" value="BAJ63634.1"/>
    <property type="molecule type" value="Genomic_DNA"/>
</dbReference>
<dbReference type="InterPro" id="IPR036259">
    <property type="entry name" value="MFS_trans_sf"/>
</dbReference>
<proteinExistence type="predicted"/>
<evidence type="ECO:0000313" key="10">
    <source>
        <dbReference type="Proteomes" id="UP000008922"/>
    </source>
</evidence>
<dbReference type="SUPFAM" id="SSF103473">
    <property type="entry name" value="MFS general substrate transporter"/>
    <property type="match status" value="1"/>
</dbReference>
<evidence type="ECO:0000313" key="9">
    <source>
        <dbReference type="EMBL" id="BAJ63634.1"/>
    </source>
</evidence>
<dbReference type="KEGG" id="atm:ANT_16080"/>
<gene>
    <name evidence="9" type="ordered locus">ANT_16080</name>
</gene>
<dbReference type="OrthoDB" id="159764at2"/>
<evidence type="ECO:0000256" key="1">
    <source>
        <dbReference type="ARBA" id="ARBA00004651"/>
    </source>
</evidence>
<evidence type="ECO:0000256" key="3">
    <source>
        <dbReference type="ARBA" id="ARBA00022475"/>
    </source>
</evidence>
<comment type="subcellular location">
    <subcellularLocation>
        <location evidence="1">Cell membrane</location>
        <topology evidence="1">Multi-pass membrane protein</topology>
    </subcellularLocation>
</comment>
<keyword evidence="4 7" id="KW-0812">Transmembrane</keyword>
<keyword evidence="3" id="KW-1003">Cell membrane</keyword>
<name>E8N5C0_ANATU</name>
<dbReference type="PROSITE" id="PS50850">
    <property type="entry name" value="MFS"/>
    <property type="match status" value="1"/>
</dbReference>
<feature type="domain" description="Major facilitator superfamily (MFS) profile" evidence="8">
    <location>
        <begin position="4"/>
        <end position="376"/>
    </location>
</feature>
<dbReference type="Pfam" id="PF07690">
    <property type="entry name" value="MFS_1"/>
    <property type="match status" value="1"/>
</dbReference>
<evidence type="ECO:0000256" key="2">
    <source>
        <dbReference type="ARBA" id="ARBA00022448"/>
    </source>
</evidence>
<evidence type="ECO:0000256" key="6">
    <source>
        <dbReference type="ARBA" id="ARBA00023136"/>
    </source>
</evidence>
<dbReference type="GO" id="GO:0022857">
    <property type="term" value="F:transmembrane transporter activity"/>
    <property type="evidence" value="ECO:0007669"/>
    <property type="project" value="InterPro"/>
</dbReference>
<dbReference type="PANTHER" id="PTHR23517">
    <property type="entry name" value="RESISTANCE PROTEIN MDTM, PUTATIVE-RELATED-RELATED"/>
    <property type="match status" value="1"/>
</dbReference>
<feature type="transmembrane region" description="Helical" evidence="7">
    <location>
        <begin position="319"/>
        <end position="343"/>
    </location>
</feature>
<dbReference type="InterPro" id="IPR011701">
    <property type="entry name" value="MFS"/>
</dbReference>
<dbReference type="PANTHER" id="PTHR23517:SF3">
    <property type="entry name" value="INTEGRAL MEMBRANE TRANSPORT PROTEIN"/>
    <property type="match status" value="1"/>
</dbReference>
<dbReference type="InterPro" id="IPR020846">
    <property type="entry name" value="MFS_dom"/>
</dbReference>
<feature type="transmembrane region" description="Helical" evidence="7">
    <location>
        <begin position="262"/>
        <end position="278"/>
    </location>
</feature>